<accession>A0A2T7DF85</accession>
<dbReference type="Gramene" id="PUZ54252">
    <property type="protein sequence ID" value="PUZ54252"/>
    <property type="gene ID" value="GQ55_5G115700"/>
</dbReference>
<evidence type="ECO:0000313" key="2">
    <source>
        <dbReference type="EMBL" id="PUZ54252.1"/>
    </source>
</evidence>
<organism evidence="2 3">
    <name type="scientific">Panicum hallii var. hallii</name>
    <dbReference type="NCBI Taxonomy" id="1504633"/>
    <lineage>
        <taxon>Eukaryota</taxon>
        <taxon>Viridiplantae</taxon>
        <taxon>Streptophyta</taxon>
        <taxon>Embryophyta</taxon>
        <taxon>Tracheophyta</taxon>
        <taxon>Spermatophyta</taxon>
        <taxon>Magnoliopsida</taxon>
        <taxon>Liliopsida</taxon>
        <taxon>Poales</taxon>
        <taxon>Poaceae</taxon>
        <taxon>PACMAD clade</taxon>
        <taxon>Panicoideae</taxon>
        <taxon>Panicodae</taxon>
        <taxon>Paniceae</taxon>
        <taxon>Panicinae</taxon>
        <taxon>Panicum</taxon>
        <taxon>Panicum sect. Panicum</taxon>
    </lineage>
</organism>
<feature type="compositionally biased region" description="Low complexity" evidence="1">
    <location>
        <begin position="71"/>
        <end position="83"/>
    </location>
</feature>
<evidence type="ECO:0000256" key="1">
    <source>
        <dbReference type="SAM" id="MobiDB-lite"/>
    </source>
</evidence>
<reference evidence="2 3" key="1">
    <citation type="submission" date="2018-04" db="EMBL/GenBank/DDBJ databases">
        <title>WGS assembly of Panicum hallii var. hallii HAL2.</title>
        <authorList>
            <person name="Lovell J."/>
            <person name="Jenkins J."/>
            <person name="Lowry D."/>
            <person name="Mamidi S."/>
            <person name="Sreedasyam A."/>
            <person name="Weng X."/>
            <person name="Barry K."/>
            <person name="Bonette J."/>
            <person name="Campitelli B."/>
            <person name="Daum C."/>
            <person name="Gordon S."/>
            <person name="Gould B."/>
            <person name="Lipzen A."/>
            <person name="MacQueen A."/>
            <person name="Palacio-Mejia J."/>
            <person name="Plott C."/>
            <person name="Shakirov E."/>
            <person name="Shu S."/>
            <person name="Yoshinaga Y."/>
            <person name="Zane M."/>
            <person name="Rokhsar D."/>
            <person name="Grimwood J."/>
            <person name="Schmutz J."/>
            <person name="Juenger T."/>
        </authorList>
    </citation>
    <scope>NUCLEOTIDE SEQUENCE [LARGE SCALE GENOMIC DNA]</scope>
    <source>
        <strain evidence="3">cv. HAL2</strain>
    </source>
</reference>
<dbReference type="EMBL" id="CM009753">
    <property type="protein sequence ID" value="PUZ54252.1"/>
    <property type="molecule type" value="Genomic_DNA"/>
</dbReference>
<evidence type="ECO:0000313" key="3">
    <source>
        <dbReference type="Proteomes" id="UP000244336"/>
    </source>
</evidence>
<protein>
    <submittedName>
        <fullName evidence="2">Uncharacterized protein</fullName>
    </submittedName>
</protein>
<proteinExistence type="predicted"/>
<keyword evidence="3" id="KW-1185">Reference proteome</keyword>
<dbReference type="Proteomes" id="UP000244336">
    <property type="component" value="Chromosome 5"/>
</dbReference>
<name>A0A2T7DF85_9POAL</name>
<feature type="region of interest" description="Disordered" evidence="1">
    <location>
        <begin position="64"/>
        <end position="108"/>
    </location>
</feature>
<feature type="region of interest" description="Disordered" evidence="1">
    <location>
        <begin position="40"/>
        <end position="59"/>
    </location>
</feature>
<dbReference type="AlphaFoldDB" id="A0A2T7DF85"/>
<gene>
    <name evidence="2" type="ORF">GQ55_5G115700</name>
</gene>
<sequence length="108" mass="12016">MFVLCNCTHERYHQLIAPVANLLSAIAMSSSSLFKKLGITGAGSPAIRPPPPPRCRLPRVHRLRRPPQRVPDPILLRRQLQPPQRERHRCRVNGQASSVPHAAVPEAA</sequence>